<gene>
    <name evidence="8" type="ORF">BECKLPF1236B_GA0070989_105720</name>
</gene>
<evidence type="ECO:0000256" key="5">
    <source>
        <dbReference type="ARBA" id="ARBA00023136"/>
    </source>
</evidence>
<keyword evidence="5 7" id="KW-0472">Membrane</keyword>
<dbReference type="InterPro" id="IPR037294">
    <property type="entry name" value="ABC_BtuC-like"/>
</dbReference>
<feature type="transmembrane region" description="Helical" evidence="7">
    <location>
        <begin position="6"/>
        <end position="26"/>
    </location>
</feature>
<evidence type="ECO:0000256" key="3">
    <source>
        <dbReference type="ARBA" id="ARBA00022692"/>
    </source>
</evidence>
<dbReference type="Gene3D" id="1.10.3470.10">
    <property type="entry name" value="ABC transporter involved in vitamin B12 uptake, BtuC"/>
    <property type="match status" value="1"/>
</dbReference>
<accession>A0A450WAR8</accession>
<protein>
    <submittedName>
        <fullName evidence="8">ABC 3 transport family protein</fullName>
    </submittedName>
</protein>
<comment type="similarity">
    <text evidence="2 6">Belongs to the ABC-3 integral membrane protein family.</text>
</comment>
<evidence type="ECO:0000256" key="2">
    <source>
        <dbReference type="ARBA" id="ARBA00008034"/>
    </source>
</evidence>
<feature type="transmembrane region" description="Helical" evidence="7">
    <location>
        <begin position="134"/>
        <end position="153"/>
    </location>
</feature>
<dbReference type="EMBL" id="CAADFK010000057">
    <property type="protein sequence ID" value="VFK14153.1"/>
    <property type="molecule type" value="Genomic_DNA"/>
</dbReference>
<feature type="transmembrane region" description="Helical" evidence="7">
    <location>
        <begin position="65"/>
        <end position="83"/>
    </location>
</feature>
<feature type="transmembrane region" description="Helical" evidence="7">
    <location>
        <begin position="95"/>
        <end position="114"/>
    </location>
</feature>
<sequence>MNLAALDVGILGPAFVTGLIVLLTHVPLGHRVLARGIIFIDLAVAQIAGLGVIAAHVLGSDSHGVVVQLSAFGAAIIGALLLYGAERRWPDVQEAVIGSAFILAATAAIILLASDPRGGEHLHDLLAGQILWVDFPRLLLPFILSVLVLALWFPGKVRNSPSAFYILFRHIGYRIGTTGGRLFGFRKPYYPGIGFSPVFRTAHDNHGFSHRCYRLRYRVGFIGPAGFPGRPFHRMGACYQRADRGFDEALCVRMVLRSTTRWGRNLPGVVGRSANVTESGRHNLFTFPENPEQNDQET</sequence>
<evidence type="ECO:0000256" key="4">
    <source>
        <dbReference type="ARBA" id="ARBA00022989"/>
    </source>
</evidence>
<reference evidence="8" key="1">
    <citation type="submission" date="2019-02" db="EMBL/GenBank/DDBJ databases">
        <authorList>
            <person name="Gruber-Vodicka R. H."/>
            <person name="Seah K. B. B."/>
        </authorList>
    </citation>
    <scope>NUCLEOTIDE SEQUENCE</scope>
    <source>
        <strain evidence="8">BECK_S313</strain>
    </source>
</reference>
<dbReference type="GO" id="GO:0043190">
    <property type="term" value="C:ATP-binding cassette (ABC) transporter complex"/>
    <property type="evidence" value="ECO:0007669"/>
    <property type="project" value="InterPro"/>
</dbReference>
<evidence type="ECO:0000256" key="7">
    <source>
        <dbReference type="SAM" id="Phobius"/>
    </source>
</evidence>
<dbReference type="Pfam" id="PF00950">
    <property type="entry name" value="ABC-3"/>
    <property type="match status" value="1"/>
</dbReference>
<dbReference type="SUPFAM" id="SSF81345">
    <property type="entry name" value="ABC transporter involved in vitamin B12 uptake, BtuC"/>
    <property type="match status" value="1"/>
</dbReference>
<dbReference type="InterPro" id="IPR001626">
    <property type="entry name" value="ABC_TroCD"/>
</dbReference>
<keyword evidence="4 7" id="KW-1133">Transmembrane helix</keyword>
<keyword evidence="3 6" id="KW-0812">Transmembrane</keyword>
<keyword evidence="6" id="KW-0813">Transport</keyword>
<evidence type="ECO:0000256" key="1">
    <source>
        <dbReference type="ARBA" id="ARBA00004141"/>
    </source>
</evidence>
<dbReference type="AlphaFoldDB" id="A0A450WAR8"/>
<evidence type="ECO:0000256" key="6">
    <source>
        <dbReference type="RuleBase" id="RU003943"/>
    </source>
</evidence>
<feature type="transmembrane region" description="Helical" evidence="7">
    <location>
        <begin position="38"/>
        <end position="59"/>
    </location>
</feature>
<organism evidence="8">
    <name type="scientific">Candidatus Kentrum sp. LPFa</name>
    <dbReference type="NCBI Taxonomy" id="2126335"/>
    <lineage>
        <taxon>Bacteria</taxon>
        <taxon>Pseudomonadati</taxon>
        <taxon>Pseudomonadota</taxon>
        <taxon>Gammaproteobacteria</taxon>
        <taxon>Candidatus Kentrum</taxon>
    </lineage>
</organism>
<comment type="subcellular location">
    <subcellularLocation>
        <location evidence="6">Cell membrane</location>
        <topology evidence="6">Multi-pass membrane protein</topology>
    </subcellularLocation>
    <subcellularLocation>
        <location evidence="1">Membrane</location>
        <topology evidence="1">Multi-pass membrane protein</topology>
    </subcellularLocation>
</comment>
<proteinExistence type="inferred from homology"/>
<evidence type="ECO:0000313" key="8">
    <source>
        <dbReference type="EMBL" id="VFK14153.1"/>
    </source>
</evidence>
<name>A0A450WAR8_9GAMM</name>
<dbReference type="GO" id="GO:0055085">
    <property type="term" value="P:transmembrane transport"/>
    <property type="evidence" value="ECO:0007669"/>
    <property type="project" value="InterPro"/>
</dbReference>